<protein>
    <submittedName>
        <fullName evidence="1">Uncharacterized protein</fullName>
    </submittedName>
</protein>
<reference evidence="1 2" key="1">
    <citation type="submission" date="2014-04" db="EMBL/GenBank/DDBJ databases">
        <title>Evolutionary Origins and Diversification of the Mycorrhizal Mutualists.</title>
        <authorList>
            <consortium name="DOE Joint Genome Institute"/>
            <consortium name="Mycorrhizal Genomics Consortium"/>
            <person name="Kohler A."/>
            <person name="Kuo A."/>
            <person name="Nagy L.G."/>
            <person name="Floudas D."/>
            <person name="Copeland A."/>
            <person name="Barry K.W."/>
            <person name="Cichocki N."/>
            <person name="Veneault-Fourrey C."/>
            <person name="LaButti K."/>
            <person name="Lindquist E.A."/>
            <person name="Lipzen A."/>
            <person name="Lundell T."/>
            <person name="Morin E."/>
            <person name="Murat C."/>
            <person name="Riley R."/>
            <person name="Ohm R."/>
            <person name="Sun H."/>
            <person name="Tunlid A."/>
            <person name="Henrissat B."/>
            <person name="Grigoriev I.V."/>
            <person name="Hibbett D.S."/>
            <person name="Martin F."/>
        </authorList>
    </citation>
    <scope>NUCLEOTIDE SEQUENCE [LARGE SCALE GENOMIC DNA]</scope>
    <source>
        <strain evidence="1 2">FD-317 M1</strain>
    </source>
</reference>
<evidence type="ECO:0000313" key="2">
    <source>
        <dbReference type="Proteomes" id="UP000053593"/>
    </source>
</evidence>
<dbReference type="AlphaFoldDB" id="A0A0D0APJ2"/>
<sequence>MLAVVTSNHYATDGDGDSTILEMRASLCRYILRGARASAVLARLGLSRPMNNRKESLRRRTPLNAHIRFQYYLERAVFHYSDPDLHSIGSKVHSIARVMSQNIPHYWHGWCIDQVELLQGWSNPLAFILSFVSFSHLEPLSTLQFCLDVITNITNGVFSSHIHRPYDISHW</sequence>
<accession>A0A0D0APJ2</accession>
<dbReference type="Proteomes" id="UP000053593">
    <property type="component" value="Unassembled WGS sequence"/>
</dbReference>
<proteinExistence type="predicted"/>
<gene>
    <name evidence="1" type="ORF">GYMLUDRAFT_971555</name>
</gene>
<dbReference type="HOGENOM" id="CLU_1563059_0_0_1"/>
<dbReference type="EMBL" id="KN834847">
    <property type="protein sequence ID" value="KIK52195.1"/>
    <property type="molecule type" value="Genomic_DNA"/>
</dbReference>
<keyword evidence="2" id="KW-1185">Reference proteome</keyword>
<organism evidence="1 2">
    <name type="scientific">Collybiopsis luxurians FD-317 M1</name>
    <dbReference type="NCBI Taxonomy" id="944289"/>
    <lineage>
        <taxon>Eukaryota</taxon>
        <taxon>Fungi</taxon>
        <taxon>Dikarya</taxon>
        <taxon>Basidiomycota</taxon>
        <taxon>Agaricomycotina</taxon>
        <taxon>Agaricomycetes</taxon>
        <taxon>Agaricomycetidae</taxon>
        <taxon>Agaricales</taxon>
        <taxon>Marasmiineae</taxon>
        <taxon>Omphalotaceae</taxon>
        <taxon>Collybiopsis</taxon>
        <taxon>Collybiopsis luxurians</taxon>
    </lineage>
</organism>
<evidence type="ECO:0000313" key="1">
    <source>
        <dbReference type="EMBL" id="KIK52195.1"/>
    </source>
</evidence>
<name>A0A0D0APJ2_9AGAR</name>